<feature type="domain" description="D-Lysine 5,6-aminomutase alpha subunit" evidence="1">
    <location>
        <begin position="4"/>
        <end position="117"/>
    </location>
</feature>
<evidence type="ECO:0000313" key="3">
    <source>
        <dbReference type="Proteomes" id="UP000671862"/>
    </source>
</evidence>
<dbReference type="InterPro" id="IPR016176">
    <property type="entry name" value="Cbl-dep_enz_cat"/>
</dbReference>
<keyword evidence="3" id="KW-1185">Reference proteome</keyword>
<protein>
    <submittedName>
        <fullName evidence="2">Ornithine aminomutase subunit alpha</fullName>
    </submittedName>
</protein>
<dbReference type="SUPFAM" id="SSF51703">
    <property type="entry name" value="Cobalamin (vitamin B12)-dependent enzymes"/>
    <property type="match status" value="1"/>
</dbReference>
<dbReference type="RefSeq" id="WP_207567438.1">
    <property type="nucleotide sequence ID" value="NZ_CP071446.1"/>
</dbReference>
<reference evidence="2 3" key="1">
    <citation type="submission" date="2021-03" db="EMBL/GenBank/DDBJ databases">
        <title>Thermosipho ferrireducens sp.nov., an anaerobic thermophilic iron-reducing bacterium isolated from a deep-sea hydrothermal sulfide deposits.</title>
        <authorList>
            <person name="Zeng X."/>
            <person name="Chen Y."/>
            <person name="Shao Z."/>
        </authorList>
    </citation>
    <scope>NUCLEOTIDE SEQUENCE [LARGE SCALE GENOMIC DNA]</scope>
    <source>
        <strain evidence="2 3">JL129W03</strain>
    </source>
</reference>
<dbReference type="EMBL" id="CP071446">
    <property type="protein sequence ID" value="QTA38721.1"/>
    <property type="molecule type" value="Genomic_DNA"/>
</dbReference>
<gene>
    <name evidence="2" type="ORF">JYK00_04215</name>
</gene>
<evidence type="ECO:0000259" key="1">
    <source>
        <dbReference type="Pfam" id="PF16552"/>
    </source>
</evidence>
<dbReference type="Proteomes" id="UP000671862">
    <property type="component" value="Chromosome"/>
</dbReference>
<sequence>MKPRKDDFEVRSKHLQKMSDKELNEYFWHLVEKVVDPLIELARTHTSPSVERSVLLRMGFNSMESTKLVDMIFQKGLLGKGAGHIVWRIAREKNLDVLTAGRELIAGKYWEDVDRIFKGVKNDAKA</sequence>
<organism evidence="2 3">
    <name type="scientific">Thermosipho ferrireducens</name>
    <dbReference type="NCBI Taxonomy" id="2571116"/>
    <lineage>
        <taxon>Bacteria</taxon>
        <taxon>Thermotogati</taxon>
        <taxon>Thermotogota</taxon>
        <taxon>Thermotogae</taxon>
        <taxon>Thermotogales</taxon>
        <taxon>Fervidobacteriaceae</taxon>
        <taxon>Thermosipho</taxon>
    </lineage>
</organism>
<evidence type="ECO:0000313" key="2">
    <source>
        <dbReference type="EMBL" id="QTA38721.1"/>
    </source>
</evidence>
<dbReference type="Gene3D" id="1.10.8.1000">
    <property type="entry name" value="Ornithine 4,5 aminomutase S component, alpha subunit-like"/>
    <property type="match status" value="1"/>
</dbReference>
<name>A0ABX7S9W5_9BACT</name>
<dbReference type="Gene3D" id="6.10.250.2220">
    <property type="match status" value="1"/>
</dbReference>
<proteinExistence type="predicted"/>
<accession>A0ABX7S9W5</accession>
<dbReference type="InterPro" id="IPR015130">
    <property type="entry name" value="Lys-AminoMut_A"/>
</dbReference>
<dbReference type="Pfam" id="PF16552">
    <property type="entry name" value="OAM_alpha"/>
    <property type="match status" value="1"/>
</dbReference>